<sequence>MPATRLTPTKTLVPLSQPTISLIRIFPARWACTPLSPSFHLSRCLSHPVITFYNNTTSEQDHKPIVRTNSVGNSNPIIPLPTQAPLLPRPSYLSLQVVPTTTQALISLIYLVGRFVHPSPAYTSRPRTYHQIHTRRDLHLSAPRNEKQTFSIPSQRPGRAPHQVATSLGISRSTILAAPLPPYHTSPSHDIQVHRQIRLVPDCTRLCQIVPEFRRQEGPASQPPPLHRSPFIAGSWIILSPLAALF</sequence>
<organism evidence="1 2">
    <name type="scientific">Neurospora hispaniola</name>
    <dbReference type="NCBI Taxonomy" id="588809"/>
    <lineage>
        <taxon>Eukaryota</taxon>
        <taxon>Fungi</taxon>
        <taxon>Dikarya</taxon>
        <taxon>Ascomycota</taxon>
        <taxon>Pezizomycotina</taxon>
        <taxon>Sordariomycetes</taxon>
        <taxon>Sordariomycetidae</taxon>
        <taxon>Sordariales</taxon>
        <taxon>Sordariaceae</taxon>
        <taxon>Neurospora</taxon>
    </lineage>
</organism>
<keyword evidence="2" id="KW-1185">Reference proteome</keyword>
<dbReference type="GeneID" id="87871507"/>
<reference evidence="1 2" key="1">
    <citation type="journal article" date="2023" name="Mol. Phylogenet. Evol.">
        <title>Genome-scale phylogeny and comparative genomics of the fungal order Sordariales.</title>
        <authorList>
            <person name="Hensen N."/>
            <person name="Bonometti L."/>
            <person name="Westerberg I."/>
            <person name="Brannstrom I.O."/>
            <person name="Guillou S."/>
            <person name="Cros-Aarteil S."/>
            <person name="Calhoun S."/>
            <person name="Haridas S."/>
            <person name="Kuo A."/>
            <person name="Mondo S."/>
            <person name="Pangilinan J."/>
            <person name="Riley R."/>
            <person name="LaButti K."/>
            <person name="Andreopoulos B."/>
            <person name="Lipzen A."/>
            <person name="Chen C."/>
            <person name="Yan M."/>
            <person name="Daum C."/>
            <person name="Ng V."/>
            <person name="Clum A."/>
            <person name="Steindorff A."/>
            <person name="Ohm R.A."/>
            <person name="Martin F."/>
            <person name="Silar P."/>
            <person name="Natvig D.O."/>
            <person name="Lalanne C."/>
            <person name="Gautier V."/>
            <person name="Ament-Velasquez S.L."/>
            <person name="Kruys A."/>
            <person name="Hutchinson M.I."/>
            <person name="Powell A.J."/>
            <person name="Barry K."/>
            <person name="Miller A.N."/>
            <person name="Grigoriev I.V."/>
            <person name="Debuchy R."/>
            <person name="Gladieux P."/>
            <person name="Hiltunen Thoren M."/>
            <person name="Johannesson H."/>
        </authorList>
    </citation>
    <scope>NUCLEOTIDE SEQUENCE [LARGE SCALE GENOMIC DNA]</scope>
    <source>
        <strain evidence="1 2">FGSC 10403</strain>
    </source>
</reference>
<dbReference type="RefSeq" id="XP_062697299.1">
    <property type="nucleotide sequence ID" value="XM_062833885.1"/>
</dbReference>
<comment type="caution">
    <text evidence="1">The sequence shown here is derived from an EMBL/GenBank/DDBJ whole genome shotgun (WGS) entry which is preliminary data.</text>
</comment>
<evidence type="ECO:0000313" key="2">
    <source>
        <dbReference type="Proteomes" id="UP001285908"/>
    </source>
</evidence>
<proteinExistence type="predicted"/>
<dbReference type="AlphaFoldDB" id="A0AAJ0IGY7"/>
<protein>
    <submittedName>
        <fullName evidence="1">Uncharacterized protein</fullName>
    </submittedName>
</protein>
<name>A0AAJ0IGY7_9PEZI</name>
<evidence type="ECO:0000313" key="1">
    <source>
        <dbReference type="EMBL" id="KAK3499666.1"/>
    </source>
</evidence>
<accession>A0AAJ0IGY7</accession>
<dbReference type="EMBL" id="JAULSX010000001">
    <property type="protein sequence ID" value="KAK3499666.1"/>
    <property type="molecule type" value="Genomic_DNA"/>
</dbReference>
<dbReference type="Proteomes" id="UP001285908">
    <property type="component" value="Unassembled WGS sequence"/>
</dbReference>
<gene>
    <name evidence="1" type="ORF">B0T23DRAFT_23093</name>
</gene>